<accession>A0A840W8J6</accession>
<gene>
    <name evidence="2" type="ORF">HNR07_003541</name>
</gene>
<evidence type="ECO:0000259" key="1">
    <source>
        <dbReference type="Pfam" id="PF12697"/>
    </source>
</evidence>
<name>A0A840W8J6_9ACTN</name>
<comment type="caution">
    <text evidence="2">The sequence shown here is derived from an EMBL/GenBank/DDBJ whole genome shotgun (WGS) entry which is preliminary data.</text>
</comment>
<dbReference type="InterPro" id="IPR029058">
    <property type="entry name" value="AB_hydrolase_fold"/>
</dbReference>
<dbReference type="GO" id="GO:0003824">
    <property type="term" value="F:catalytic activity"/>
    <property type="evidence" value="ECO:0007669"/>
    <property type="project" value="UniProtKB-ARBA"/>
</dbReference>
<dbReference type="Gene3D" id="3.40.50.1820">
    <property type="entry name" value="alpha/beta hydrolase"/>
    <property type="match status" value="1"/>
</dbReference>
<dbReference type="RefSeq" id="WP_184365870.1">
    <property type="nucleotide sequence ID" value="NZ_BAAAKM010000050.1"/>
</dbReference>
<dbReference type="SUPFAM" id="SSF53474">
    <property type="entry name" value="alpha/beta-Hydrolases"/>
    <property type="match status" value="1"/>
</dbReference>
<dbReference type="AlphaFoldDB" id="A0A840W8J6"/>
<dbReference type="InterPro" id="IPR000073">
    <property type="entry name" value="AB_hydrolase_1"/>
</dbReference>
<organism evidence="2 3">
    <name type="scientific">Nocardiopsis metallicus</name>
    <dbReference type="NCBI Taxonomy" id="179819"/>
    <lineage>
        <taxon>Bacteria</taxon>
        <taxon>Bacillati</taxon>
        <taxon>Actinomycetota</taxon>
        <taxon>Actinomycetes</taxon>
        <taxon>Streptosporangiales</taxon>
        <taxon>Nocardiopsidaceae</taxon>
        <taxon>Nocardiopsis</taxon>
    </lineage>
</organism>
<proteinExistence type="predicted"/>
<dbReference type="EMBL" id="JACHDO010000001">
    <property type="protein sequence ID" value="MBB5492404.1"/>
    <property type="molecule type" value="Genomic_DNA"/>
</dbReference>
<feature type="domain" description="AB hydrolase-1" evidence="1">
    <location>
        <begin position="62"/>
        <end position="288"/>
    </location>
</feature>
<dbReference type="PANTHER" id="PTHR46438">
    <property type="entry name" value="ALPHA/BETA-HYDROLASES SUPERFAMILY PROTEIN"/>
    <property type="match status" value="1"/>
</dbReference>
<dbReference type="Pfam" id="PF12697">
    <property type="entry name" value="Abhydrolase_6"/>
    <property type="match status" value="1"/>
</dbReference>
<reference evidence="2 3" key="1">
    <citation type="submission" date="2020-08" db="EMBL/GenBank/DDBJ databases">
        <title>Sequencing the genomes of 1000 actinobacteria strains.</title>
        <authorList>
            <person name="Klenk H.-P."/>
        </authorList>
    </citation>
    <scope>NUCLEOTIDE SEQUENCE [LARGE SCALE GENOMIC DNA]</scope>
    <source>
        <strain evidence="2 3">DSM 44598</strain>
    </source>
</reference>
<dbReference type="Proteomes" id="UP000579647">
    <property type="component" value="Unassembled WGS sequence"/>
</dbReference>
<protein>
    <submittedName>
        <fullName evidence="2">Pimeloyl-ACP methyl ester carboxylesterase</fullName>
    </submittedName>
</protein>
<evidence type="ECO:0000313" key="2">
    <source>
        <dbReference type="EMBL" id="MBB5492404.1"/>
    </source>
</evidence>
<keyword evidence="3" id="KW-1185">Reference proteome</keyword>
<evidence type="ECO:0000313" key="3">
    <source>
        <dbReference type="Proteomes" id="UP000579647"/>
    </source>
</evidence>
<sequence length="295" mass="31631">MTVVPRRTARVYRSETAERSVHAWCHRALSQWPELGPLPPVETRLGPTQAFRAAGGTGTPVLVLSGTNFNAATTVPAARALAADRPVLLVDLPGQPGLSCGQRTAGSRIEAYGAWLDELLPRITDGPVIVLGHSRGAAIALSSTPNPLVAGMLLLNPAGLTAAGVSSESMRATLPWMIHPNEQTSTRLLEFLSGPSTDTGCEEHRSEAEWLTMVSRHCRTHSTPTPLHAESFLAWAGTPVRVATGSHDPFFSPARLHGPARRFLDSDVRIIEGAGHLSLYEQPESVAELLRELDT</sequence>